<gene>
    <name evidence="2" type="ORF">GEAMG1_0556</name>
</gene>
<dbReference type="EMBL" id="OW150024">
    <property type="protein sequence ID" value="CAH2030373.1"/>
    <property type="molecule type" value="Genomic_DNA"/>
</dbReference>
<dbReference type="Gene3D" id="3.40.50.300">
    <property type="entry name" value="P-loop containing nucleotide triphosphate hydrolases"/>
    <property type="match status" value="1"/>
</dbReference>
<accession>A0ABM9D554</accession>
<keyword evidence="3" id="KW-1185">Reference proteome</keyword>
<reference evidence="2 3" key="1">
    <citation type="submission" date="2022-03" db="EMBL/GenBank/DDBJ databases">
        <authorList>
            <person name="Koch H."/>
        </authorList>
    </citation>
    <scope>NUCLEOTIDE SEQUENCE [LARGE SCALE GENOMIC DNA]</scope>
    <source>
        <strain evidence="2 3">G1</strain>
    </source>
</reference>
<proteinExistence type="predicted"/>
<dbReference type="InterPro" id="IPR027417">
    <property type="entry name" value="P-loop_NTPase"/>
</dbReference>
<evidence type="ECO:0000313" key="2">
    <source>
        <dbReference type="EMBL" id="CAH2030373.1"/>
    </source>
</evidence>
<dbReference type="Proteomes" id="UP001295463">
    <property type="component" value="Chromosome"/>
</dbReference>
<name>A0ABM9D554_9BACT</name>
<sequence>MAVINHAKREINAKIVVYGAAGSDKGALVRCIQQRIRPSLCSPLKTMATGGDTLLFFDYVPFESSSLDGYRVCFHLYTLTGPVKNPGTWKLLLKGVDGLLLVSGATPQTSLDPSLLSPLVATLGNYGRPPDSVPTVVLCAANNAPGGPLPALTADFPTAPLFSGSAHRQEGALSAVAELSRRVMASLRAPWDGPPPSTTEERVPADEDQGAPGESVTAANVAPLSLPPCDLAPGVPATLRIPITLTTDGVSRRYTLAATLLLEAEEEA</sequence>
<protein>
    <submittedName>
        <fullName evidence="2">GTP-binding domain protein</fullName>
    </submittedName>
</protein>
<evidence type="ECO:0000313" key="3">
    <source>
        <dbReference type="Proteomes" id="UP001295463"/>
    </source>
</evidence>
<dbReference type="RefSeq" id="WP_305731311.1">
    <property type="nucleotide sequence ID" value="NZ_OW150024.1"/>
</dbReference>
<evidence type="ECO:0000256" key="1">
    <source>
        <dbReference type="SAM" id="MobiDB-lite"/>
    </source>
</evidence>
<organism evidence="2 3">
    <name type="scientific">Trichlorobacter ammonificans</name>
    <dbReference type="NCBI Taxonomy" id="2916410"/>
    <lineage>
        <taxon>Bacteria</taxon>
        <taxon>Pseudomonadati</taxon>
        <taxon>Thermodesulfobacteriota</taxon>
        <taxon>Desulfuromonadia</taxon>
        <taxon>Geobacterales</taxon>
        <taxon>Geobacteraceae</taxon>
        <taxon>Trichlorobacter</taxon>
    </lineage>
</organism>
<feature type="region of interest" description="Disordered" evidence="1">
    <location>
        <begin position="187"/>
        <end position="215"/>
    </location>
</feature>